<evidence type="ECO:0000313" key="2">
    <source>
        <dbReference type="Proteomes" id="UP000326354"/>
    </source>
</evidence>
<dbReference type="KEGG" id="uam:UABAM_00505"/>
<dbReference type="InterPro" id="IPR032774">
    <property type="entry name" value="WG_beta_rep"/>
</dbReference>
<dbReference type="Pfam" id="PF14903">
    <property type="entry name" value="WG_beta_rep"/>
    <property type="match status" value="9"/>
</dbReference>
<dbReference type="OrthoDB" id="210273at2"/>
<sequence length="420" mass="47622">MNKYWKVFLILSLVVGVAYAALYLISDEYYMEWGFINRDGKWVIEPQYLRVYKFAFDPEWDEFNEGVVTVFKEGKGFGVIDKNNNWVIAPQKEFSSIGHAINGRILALKLIGGVLKAGCYDTRGNKIIPFKYDLVAPERQGLMLVKLHNKHGYIDRNGNSVIKIEFDEAEPFSFGAACVKKDGKHGFIDRKGAYIVPLSYDYAFPFHDGLAQVGKTVEKEGEKTIVYGYINPKGKVVIPLTLTGDMPDFLFGFDYIFSCGRARFFENGKWGFIDKKGQKVIAAQYEDVDAFCENLARVKMDGKYGYIDLEGQLVIPAIYDEASIEWKDGRILVAIDKKCGFINSKGEQTIPMKFADLGIFEEGLAVASLDRKKYGYIDTTGKFVIPAKYATARNFSSGYAKAAVKYKSIKRYLYKKYRGF</sequence>
<dbReference type="PANTHER" id="PTHR37841:SF1">
    <property type="entry name" value="DUF3298 DOMAIN-CONTAINING PROTEIN"/>
    <property type="match status" value="1"/>
</dbReference>
<keyword evidence="2" id="KW-1185">Reference proteome</keyword>
<dbReference type="AlphaFoldDB" id="A0A5S9IIT1"/>
<organism evidence="1 2">
    <name type="scientific">Uabimicrobium amorphum</name>
    <dbReference type="NCBI Taxonomy" id="2596890"/>
    <lineage>
        <taxon>Bacteria</taxon>
        <taxon>Pseudomonadati</taxon>
        <taxon>Planctomycetota</taxon>
        <taxon>Candidatus Uabimicrobiia</taxon>
        <taxon>Candidatus Uabimicrobiales</taxon>
        <taxon>Candidatus Uabimicrobiaceae</taxon>
        <taxon>Candidatus Uabimicrobium</taxon>
    </lineage>
</organism>
<reference evidence="1 2" key="1">
    <citation type="submission" date="2019-08" db="EMBL/GenBank/DDBJ databases">
        <title>Complete genome sequence of Candidatus Uab amorphum.</title>
        <authorList>
            <person name="Shiratori T."/>
            <person name="Suzuki S."/>
            <person name="Kakizawa Y."/>
            <person name="Ishida K."/>
        </authorList>
    </citation>
    <scope>NUCLEOTIDE SEQUENCE [LARGE SCALE GENOMIC DNA]</scope>
    <source>
        <strain evidence="1 2">SRT547</strain>
    </source>
</reference>
<gene>
    <name evidence="1" type="ORF">UABAM_00505</name>
</gene>
<dbReference type="RefSeq" id="WP_151966414.1">
    <property type="nucleotide sequence ID" value="NZ_AP019860.1"/>
</dbReference>
<protein>
    <recommendedName>
        <fullName evidence="3">WG repeat-containing protein</fullName>
    </recommendedName>
</protein>
<proteinExistence type="predicted"/>
<evidence type="ECO:0008006" key="3">
    <source>
        <dbReference type="Google" id="ProtNLM"/>
    </source>
</evidence>
<dbReference type="PANTHER" id="PTHR37841">
    <property type="entry name" value="GLR2918 PROTEIN"/>
    <property type="match status" value="1"/>
</dbReference>
<dbReference type="Proteomes" id="UP000326354">
    <property type="component" value="Chromosome"/>
</dbReference>
<evidence type="ECO:0000313" key="1">
    <source>
        <dbReference type="EMBL" id="BBM82162.1"/>
    </source>
</evidence>
<dbReference type="EMBL" id="AP019860">
    <property type="protein sequence ID" value="BBM82162.1"/>
    <property type="molecule type" value="Genomic_DNA"/>
</dbReference>
<name>A0A5S9IIT1_UABAM</name>
<dbReference type="SUPFAM" id="SSF69360">
    <property type="entry name" value="Cell wall binding repeat"/>
    <property type="match status" value="2"/>
</dbReference>
<accession>A0A5S9IIT1</accession>